<protein>
    <recommendedName>
        <fullName evidence="8">Lipid II flippase</fullName>
    </recommendedName>
</protein>
<evidence type="ECO:0000256" key="2">
    <source>
        <dbReference type="ARBA" id="ARBA00022475"/>
    </source>
</evidence>
<feature type="transmembrane region" description="Helical" evidence="9">
    <location>
        <begin position="375"/>
        <end position="396"/>
    </location>
</feature>
<evidence type="ECO:0000256" key="8">
    <source>
        <dbReference type="PIRNR" id="PIRNR002869"/>
    </source>
</evidence>
<dbReference type="PANTHER" id="PTHR47019">
    <property type="entry name" value="LIPID II FLIPPASE MURJ"/>
    <property type="match status" value="1"/>
</dbReference>
<keyword evidence="7 8" id="KW-0472">Membrane</keyword>
<feature type="transmembrane region" description="Helical" evidence="9">
    <location>
        <begin position="463"/>
        <end position="482"/>
    </location>
</feature>
<dbReference type="NCBIfam" id="TIGR01695">
    <property type="entry name" value="murJ_mviN"/>
    <property type="match status" value="1"/>
</dbReference>
<dbReference type="PANTHER" id="PTHR47019:SF1">
    <property type="entry name" value="LIPID II FLIPPASE MURJ"/>
    <property type="match status" value="1"/>
</dbReference>
<keyword evidence="8" id="KW-0813">Transport</keyword>
<comment type="subcellular location">
    <subcellularLocation>
        <location evidence="1">Cell membrane</location>
        <topology evidence="1">Multi-pass membrane protein</topology>
    </subcellularLocation>
</comment>
<feature type="transmembrane region" description="Helical" evidence="9">
    <location>
        <begin position="440"/>
        <end position="457"/>
    </location>
</feature>
<feature type="transmembrane region" description="Helical" evidence="9">
    <location>
        <begin position="125"/>
        <end position="145"/>
    </location>
</feature>
<feature type="transmembrane region" description="Helical" evidence="9">
    <location>
        <begin position="5"/>
        <end position="23"/>
    </location>
</feature>
<sequence length="486" mass="54686">MHSRFLKILGAVAVINIISRLLGFAREVVIGYQYGTTSHADSIISAFTIPNFLYIVVGGAITTAFISVYTKLEKERKDTFVQTIFSGLALLMGSATLVFFLFPEFWMNVFFSGMSGEAVRLTSELFRWMAPATFFLTMAMILSGIHNVNDHYRISTFGALIFNAVFLILGAGLTFIMGEYAYGLGALIGSILMFSFLLYFVLQKKLAPIKFRLYALPEMKRFVKLALPIMFGGATIQFYFLIQRMFASHLEEGVISAMNYASKMTQFPQAVLMTSVTTIVYPMLSKAVGENDFDKVKRAYQKGFRMLFILLIPASIFIFMYAEDIIRFIFQYGNFSMNSTERTYPLLQIFSLSVLSLALNTYVTRFFYAMENSWIPILLNVISVFGVNILVIWLLIDQYEAKAIAIGTVIATMVNLLLLVILAKRKLGLVVSSWREMGKLLPFLCISTFFIILSGWIPISAPVFSLLAGGGVTLIFIIAGFYRFRS</sequence>
<comment type="caution">
    <text evidence="10">The sequence shown here is derived from an EMBL/GenBank/DDBJ whole genome shotgun (WGS) entry which is preliminary data.</text>
</comment>
<dbReference type="Pfam" id="PF03023">
    <property type="entry name" value="MurJ"/>
    <property type="match status" value="1"/>
</dbReference>
<proteinExistence type="inferred from homology"/>
<accession>A0ABN1B0L4</accession>
<dbReference type="RefSeq" id="WP_343838370.1">
    <property type="nucleotide sequence ID" value="NZ_BAAADO010000002.1"/>
</dbReference>
<dbReference type="InterPro" id="IPR051050">
    <property type="entry name" value="Lipid_II_flippase_MurJ/MviN"/>
</dbReference>
<evidence type="ECO:0000256" key="9">
    <source>
        <dbReference type="SAM" id="Phobius"/>
    </source>
</evidence>
<evidence type="ECO:0000256" key="7">
    <source>
        <dbReference type="ARBA" id="ARBA00023136"/>
    </source>
</evidence>
<comment type="function">
    <text evidence="8">Involved in peptidoglycan biosynthesis. Transports lipid-linked peptidoglycan precursors from the inner to the outer leaflet of the cytoplasmic membrane.</text>
</comment>
<organism evidence="10 11">
    <name type="scientific">Salinibacillus aidingensis</name>
    <dbReference type="NCBI Taxonomy" id="237684"/>
    <lineage>
        <taxon>Bacteria</taxon>
        <taxon>Bacillati</taxon>
        <taxon>Bacillota</taxon>
        <taxon>Bacilli</taxon>
        <taxon>Bacillales</taxon>
        <taxon>Bacillaceae</taxon>
        <taxon>Salinibacillus</taxon>
    </lineage>
</organism>
<reference evidence="10 11" key="1">
    <citation type="journal article" date="2019" name="Int. J. Syst. Evol. Microbiol.">
        <title>The Global Catalogue of Microorganisms (GCM) 10K type strain sequencing project: providing services to taxonomists for standard genome sequencing and annotation.</title>
        <authorList>
            <consortium name="The Broad Institute Genomics Platform"/>
            <consortium name="The Broad Institute Genome Sequencing Center for Infectious Disease"/>
            <person name="Wu L."/>
            <person name="Ma J."/>
        </authorList>
    </citation>
    <scope>NUCLEOTIDE SEQUENCE [LARGE SCALE GENOMIC DNA]</scope>
    <source>
        <strain evidence="10 11">JCM 12389</strain>
    </source>
</reference>
<evidence type="ECO:0000256" key="4">
    <source>
        <dbReference type="ARBA" id="ARBA00022960"/>
    </source>
</evidence>
<feature type="transmembrane region" description="Helical" evidence="9">
    <location>
        <begin position="182"/>
        <end position="202"/>
    </location>
</feature>
<name>A0ABN1B0L4_9BACI</name>
<evidence type="ECO:0000313" key="11">
    <source>
        <dbReference type="Proteomes" id="UP001500880"/>
    </source>
</evidence>
<feature type="transmembrane region" description="Helical" evidence="9">
    <location>
        <begin position="157"/>
        <end position="176"/>
    </location>
</feature>
<feature type="transmembrane region" description="Helical" evidence="9">
    <location>
        <begin position="80"/>
        <end position="105"/>
    </location>
</feature>
<evidence type="ECO:0000256" key="1">
    <source>
        <dbReference type="ARBA" id="ARBA00004651"/>
    </source>
</evidence>
<feature type="transmembrane region" description="Helical" evidence="9">
    <location>
        <begin position="267"/>
        <end position="284"/>
    </location>
</feature>
<evidence type="ECO:0000256" key="3">
    <source>
        <dbReference type="ARBA" id="ARBA00022692"/>
    </source>
</evidence>
<gene>
    <name evidence="10" type="primary">murJ_2</name>
    <name evidence="10" type="ORF">GCM10008986_10260</name>
</gene>
<evidence type="ECO:0000256" key="5">
    <source>
        <dbReference type="ARBA" id="ARBA00022984"/>
    </source>
</evidence>
<keyword evidence="2 8" id="KW-1003">Cell membrane</keyword>
<keyword evidence="6 9" id="KW-1133">Transmembrane helix</keyword>
<dbReference type="CDD" id="cd13123">
    <property type="entry name" value="MATE_MurJ_like"/>
    <property type="match status" value="1"/>
</dbReference>
<feature type="transmembrane region" description="Helical" evidence="9">
    <location>
        <begin position="304"/>
        <end position="322"/>
    </location>
</feature>
<feature type="transmembrane region" description="Helical" evidence="9">
    <location>
        <begin position="402"/>
        <end position="420"/>
    </location>
</feature>
<feature type="transmembrane region" description="Helical" evidence="9">
    <location>
        <begin position="43"/>
        <end position="68"/>
    </location>
</feature>
<keyword evidence="11" id="KW-1185">Reference proteome</keyword>
<keyword evidence="5 8" id="KW-0573">Peptidoglycan synthesis</keyword>
<dbReference type="InterPro" id="IPR004268">
    <property type="entry name" value="MurJ"/>
</dbReference>
<keyword evidence="8" id="KW-0961">Cell wall biogenesis/degradation</keyword>
<feature type="transmembrane region" description="Helical" evidence="9">
    <location>
        <begin position="222"/>
        <end position="242"/>
    </location>
</feature>
<dbReference type="PRINTS" id="PR01806">
    <property type="entry name" value="VIRFACTRMVIN"/>
</dbReference>
<feature type="transmembrane region" description="Helical" evidence="9">
    <location>
        <begin position="342"/>
        <end position="363"/>
    </location>
</feature>
<evidence type="ECO:0000313" key="10">
    <source>
        <dbReference type="EMBL" id="GAA0486799.1"/>
    </source>
</evidence>
<dbReference type="Proteomes" id="UP001500880">
    <property type="component" value="Unassembled WGS sequence"/>
</dbReference>
<evidence type="ECO:0000256" key="6">
    <source>
        <dbReference type="ARBA" id="ARBA00022989"/>
    </source>
</evidence>
<keyword evidence="3 9" id="KW-0812">Transmembrane</keyword>
<dbReference type="EMBL" id="BAAADO010000002">
    <property type="protein sequence ID" value="GAA0486799.1"/>
    <property type="molecule type" value="Genomic_DNA"/>
</dbReference>
<dbReference type="PIRSF" id="PIRSF002869">
    <property type="entry name" value="MviN"/>
    <property type="match status" value="1"/>
</dbReference>
<keyword evidence="4 8" id="KW-0133">Cell shape</keyword>
<comment type="similarity">
    <text evidence="8">Belongs to the MurJ/MviN family.</text>
</comment>